<evidence type="ECO:0000256" key="5">
    <source>
        <dbReference type="PROSITE-ProRule" id="PRU10141"/>
    </source>
</evidence>
<dbReference type="SUPFAM" id="SSF56112">
    <property type="entry name" value="Protein kinase-like (PK-like)"/>
    <property type="match status" value="1"/>
</dbReference>
<dbReference type="PANTHER" id="PTHR43289:SF34">
    <property type="entry name" value="SERINE_THREONINE-PROTEIN KINASE YBDM-RELATED"/>
    <property type="match status" value="1"/>
</dbReference>
<keyword evidence="3 8" id="KW-0418">Kinase</keyword>
<reference evidence="8" key="1">
    <citation type="submission" date="2021-11" db="EMBL/GenBank/DDBJ databases">
        <title>Vibrio ZSDE26 sp. nov. and Vibrio ZSDZ34 sp. nov., isolated from coastal seawater in Qingdao.</title>
        <authorList>
            <person name="Zhang P."/>
        </authorList>
    </citation>
    <scope>NUCLEOTIDE SEQUENCE</scope>
    <source>
        <strain evidence="8">ZSDE26</strain>
    </source>
</reference>
<dbReference type="Proteomes" id="UP001139559">
    <property type="component" value="Unassembled WGS sequence"/>
</dbReference>
<keyword evidence="4 5" id="KW-0067">ATP-binding</keyword>
<keyword evidence="1" id="KW-0808">Transferase</keyword>
<dbReference type="InterPro" id="IPR017441">
    <property type="entry name" value="Protein_kinase_ATP_BS"/>
</dbReference>
<keyword evidence="8" id="KW-0723">Serine/threonine-protein kinase</keyword>
<evidence type="ECO:0000313" key="8">
    <source>
        <dbReference type="EMBL" id="MCK6261738.1"/>
    </source>
</evidence>
<dbReference type="AlphaFoldDB" id="A0A9X1XHA2"/>
<accession>A0A9X1XHA2</accession>
<keyword evidence="6" id="KW-0812">Transmembrane</keyword>
<evidence type="ECO:0000256" key="2">
    <source>
        <dbReference type="ARBA" id="ARBA00022741"/>
    </source>
</evidence>
<feature type="domain" description="Protein kinase" evidence="7">
    <location>
        <begin position="82"/>
        <end position="337"/>
    </location>
</feature>
<keyword evidence="6" id="KW-0472">Membrane</keyword>
<dbReference type="EMBL" id="JAJHVV010000001">
    <property type="protein sequence ID" value="MCK6261738.1"/>
    <property type="molecule type" value="Genomic_DNA"/>
</dbReference>
<comment type="caution">
    <text evidence="8">The sequence shown here is derived from an EMBL/GenBank/DDBJ whole genome shotgun (WGS) entry which is preliminary data.</text>
</comment>
<organism evidence="8 9">
    <name type="scientific">Vibrio amylolyticus</name>
    <dbReference type="NCBI Taxonomy" id="2847292"/>
    <lineage>
        <taxon>Bacteria</taxon>
        <taxon>Pseudomonadati</taxon>
        <taxon>Pseudomonadota</taxon>
        <taxon>Gammaproteobacteria</taxon>
        <taxon>Vibrionales</taxon>
        <taxon>Vibrionaceae</taxon>
        <taxon>Vibrio</taxon>
    </lineage>
</organism>
<keyword evidence="2 5" id="KW-0547">Nucleotide-binding</keyword>
<dbReference type="GO" id="GO:0004674">
    <property type="term" value="F:protein serine/threonine kinase activity"/>
    <property type="evidence" value="ECO:0007669"/>
    <property type="project" value="UniProtKB-KW"/>
</dbReference>
<gene>
    <name evidence="8" type="ORF">KP803_00455</name>
</gene>
<dbReference type="InterPro" id="IPR011009">
    <property type="entry name" value="Kinase-like_dom_sf"/>
</dbReference>
<name>A0A9X1XHA2_9VIBR</name>
<dbReference type="CDD" id="cd14014">
    <property type="entry name" value="STKc_PknB_like"/>
    <property type="match status" value="1"/>
</dbReference>
<evidence type="ECO:0000256" key="4">
    <source>
        <dbReference type="ARBA" id="ARBA00022840"/>
    </source>
</evidence>
<dbReference type="InterPro" id="IPR000719">
    <property type="entry name" value="Prot_kinase_dom"/>
</dbReference>
<evidence type="ECO:0000256" key="3">
    <source>
        <dbReference type="ARBA" id="ARBA00022777"/>
    </source>
</evidence>
<sequence>MKKYGTAHKNSTQLFYDYLDVQNKEAWLNDLKESNLIEYNNIQPLITAHEKNDLAFTSIVDQHLTRYIDSVPDFKGHTVDKFKVGEKIGEGGMSVVYRAERENKTFEQSVAIKFFRQSLHRLLDNSTMFNEAQMLARLNHPHIVKVFDGGNYQGINYLVMEQVRGRNLNEFLTEITYDEKQCLTLFLKICSAVAHAHQHQTVHADLKPENILVEKDGTPKIIDFNMLQRVQQNTEESVILAVSPVYASPEQIEGKYLTNTSDIYALGKILNKLLSRFVNQDLQLIINKATQNEPTERYQFVELLANDIRCYSDHFPTSLNRSSTQQCLLFFKRRPLLSSLSLFTLFSTISLFTLLAISNQKLESEKETVEKILLELTSIFHYESSNPIVTKNIIEVAKKRLLSNASLPEDIRHKLLFSDFVEPEKKPLSLLDCSLQDSCK</sequence>
<keyword evidence="9" id="KW-1185">Reference proteome</keyword>
<proteinExistence type="predicted"/>
<evidence type="ECO:0000256" key="1">
    <source>
        <dbReference type="ARBA" id="ARBA00022679"/>
    </source>
</evidence>
<dbReference type="SMART" id="SM00220">
    <property type="entry name" value="S_TKc"/>
    <property type="match status" value="1"/>
</dbReference>
<evidence type="ECO:0000313" key="9">
    <source>
        <dbReference type="Proteomes" id="UP001139559"/>
    </source>
</evidence>
<evidence type="ECO:0000259" key="7">
    <source>
        <dbReference type="PROSITE" id="PS50011"/>
    </source>
</evidence>
<dbReference type="Gene3D" id="1.10.510.10">
    <property type="entry name" value="Transferase(Phosphotransferase) domain 1"/>
    <property type="match status" value="1"/>
</dbReference>
<evidence type="ECO:0000256" key="6">
    <source>
        <dbReference type="SAM" id="Phobius"/>
    </source>
</evidence>
<dbReference type="Pfam" id="PF00069">
    <property type="entry name" value="Pkinase"/>
    <property type="match status" value="1"/>
</dbReference>
<dbReference type="PANTHER" id="PTHR43289">
    <property type="entry name" value="MITOGEN-ACTIVATED PROTEIN KINASE KINASE KINASE 20-RELATED"/>
    <property type="match status" value="1"/>
</dbReference>
<dbReference type="RefSeq" id="WP_248006864.1">
    <property type="nucleotide sequence ID" value="NZ_JAJHVV010000001.1"/>
</dbReference>
<feature type="binding site" evidence="5">
    <location>
        <position position="113"/>
    </location>
    <ligand>
        <name>ATP</name>
        <dbReference type="ChEBI" id="CHEBI:30616"/>
    </ligand>
</feature>
<dbReference type="PROSITE" id="PS50011">
    <property type="entry name" value="PROTEIN_KINASE_DOM"/>
    <property type="match status" value="1"/>
</dbReference>
<dbReference type="GO" id="GO:0005524">
    <property type="term" value="F:ATP binding"/>
    <property type="evidence" value="ECO:0007669"/>
    <property type="project" value="UniProtKB-UniRule"/>
</dbReference>
<dbReference type="PROSITE" id="PS00107">
    <property type="entry name" value="PROTEIN_KINASE_ATP"/>
    <property type="match status" value="1"/>
</dbReference>
<protein>
    <submittedName>
        <fullName evidence="8">Serine/threonine protein kinase</fullName>
    </submittedName>
</protein>
<keyword evidence="6" id="KW-1133">Transmembrane helix</keyword>
<feature type="transmembrane region" description="Helical" evidence="6">
    <location>
        <begin position="336"/>
        <end position="357"/>
    </location>
</feature>